<evidence type="ECO:0000256" key="6">
    <source>
        <dbReference type="RuleBase" id="RU363058"/>
    </source>
</evidence>
<feature type="transmembrane region" description="Helical" evidence="6">
    <location>
        <begin position="30"/>
        <end position="51"/>
    </location>
</feature>
<dbReference type="AlphaFoldDB" id="F1T4M5"/>
<keyword evidence="8" id="KW-1185">Reference proteome</keyword>
<proteinExistence type="inferred from homology"/>
<dbReference type="InterPro" id="IPR001204">
    <property type="entry name" value="Phos_transporter"/>
</dbReference>
<protein>
    <recommendedName>
        <fullName evidence="6">Phosphate transporter</fullName>
    </recommendedName>
</protein>
<feature type="transmembrane region" description="Helical" evidence="6">
    <location>
        <begin position="338"/>
        <end position="362"/>
    </location>
</feature>
<accession>F1T4M5</accession>
<keyword evidence="2 6" id="KW-0813">Transport</keyword>
<dbReference type="eggNOG" id="COG0306">
    <property type="taxonomic scope" value="Bacteria"/>
</dbReference>
<dbReference type="PANTHER" id="PTHR11101:SF80">
    <property type="entry name" value="PHOSPHATE TRANSPORTER"/>
    <property type="match status" value="1"/>
</dbReference>
<evidence type="ECO:0000256" key="2">
    <source>
        <dbReference type="ARBA" id="ARBA00022448"/>
    </source>
</evidence>
<dbReference type="Proteomes" id="UP000005947">
    <property type="component" value="Unassembled WGS sequence"/>
</dbReference>
<evidence type="ECO:0000256" key="4">
    <source>
        <dbReference type="ARBA" id="ARBA00022989"/>
    </source>
</evidence>
<evidence type="ECO:0000256" key="5">
    <source>
        <dbReference type="ARBA" id="ARBA00023136"/>
    </source>
</evidence>
<comment type="caution">
    <text evidence="7">The sequence shown here is derived from an EMBL/GenBank/DDBJ whole genome shotgun (WGS) entry which is preliminary data.</text>
</comment>
<gene>
    <name evidence="7" type="ORF">HMPREF0091_10616</name>
</gene>
<comment type="similarity">
    <text evidence="6">Belongs to the inorganic phosphate transporter (PiT) (TC 2.A.20) family.</text>
</comment>
<feature type="transmembrane region" description="Helical" evidence="6">
    <location>
        <begin position="164"/>
        <end position="186"/>
    </location>
</feature>
<dbReference type="GO" id="GO:0005315">
    <property type="term" value="F:phosphate transmembrane transporter activity"/>
    <property type="evidence" value="ECO:0007669"/>
    <property type="project" value="InterPro"/>
</dbReference>
<organism evidence="7 8">
    <name type="scientific">Fannyhessea vaginae DSM 15829</name>
    <dbReference type="NCBI Taxonomy" id="525256"/>
    <lineage>
        <taxon>Bacteria</taxon>
        <taxon>Bacillati</taxon>
        <taxon>Actinomycetota</taxon>
        <taxon>Coriobacteriia</taxon>
        <taxon>Coriobacteriales</taxon>
        <taxon>Atopobiaceae</taxon>
        <taxon>Fannyhessea</taxon>
    </lineage>
</organism>
<feature type="transmembrane region" description="Helical" evidence="6">
    <location>
        <begin position="247"/>
        <end position="266"/>
    </location>
</feature>
<keyword evidence="4 6" id="KW-1133">Transmembrane helix</keyword>
<reference evidence="7 8" key="1">
    <citation type="submission" date="2011-02" db="EMBL/GenBank/DDBJ databases">
        <authorList>
            <person name="Muzny D."/>
            <person name="Qin X."/>
            <person name="Buhay C."/>
            <person name="Dugan-Rocha S."/>
            <person name="Ding Y."/>
            <person name="Chen G."/>
            <person name="Hawes A."/>
            <person name="Holder M."/>
            <person name="Jhangiani S."/>
            <person name="Johnson A."/>
            <person name="Khan Z."/>
            <person name="Li Z."/>
            <person name="Liu W."/>
            <person name="Liu X."/>
            <person name="Perez L."/>
            <person name="Shen H."/>
            <person name="Wang Q."/>
            <person name="Watt J."/>
            <person name="Xi L."/>
            <person name="Xin Y."/>
            <person name="Zhou J."/>
            <person name="Deng J."/>
            <person name="Jiang H."/>
            <person name="Liu Y."/>
            <person name="Qu J."/>
            <person name="Song X.-Z."/>
            <person name="Zhang L."/>
            <person name="Villasana D."/>
            <person name="Johnson A."/>
            <person name="Liu J."/>
            <person name="Liyanage D."/>
            <person name="Lorensuhewa L."/>
            <person name="Robinson T."/>
            <person name="Song A."/>
            <person name="Song B.-B."/>
            <person name="Dinh H."/>
            <person name="Thornton R."/>
            <person name="Coyle M."/>
            <person name="Francisco L."/>
            <person name="Jackson L."/>
            <person name="Javaid M."/>
            <person name="Korchina V."/>
            <person name="Kovar C."/>
            <person name="Mata R."/>
            <person name="Mathew T."/>
            <person name="Ngo R."/>
            <person name="Nguyen L."/>
            <person name="Nguyen N."/>
            <person name="Okwuonu G."/>
            <person name="Ongeri F."/>
            <person name="Pham C."/>
            <person name="Simmons D."/>
            <person name="Wilczek-Boney K."/>
            <person name="Hale W."/>
            <person name="Jakkamsetti A."/>
            <person name="Pham P."/>
            <person name="Ruth R."/>
            <person name="San Lucas F."/>
            <person name="Warren J."/>
            <person name="Zhang J."/>
            <person name="Zhao Z."/>
            <person name="Zhou C."/>
            <person name="Zhu D."/>
            <person name="Lee S."/>
            <person name="Bess C."/>
            <person name="Blankenburg K."/>
            <person name="Forbes L."/>
            <person name="Fu Q."/>
            <person name="Gubbala S."/>
            <person name="Hirani K."/>
            <person name="Jayaseelan J.C."/>
            <person name="Lara F."/>
            <person name="Munidasa M."/>
            <person name="Palculict T."/>
            <person name="Patil S."/>
            <person name="Pu L.-L."/>
            <person name="Saada N."/>
            <person name="Tang L."/>
            <person name="Weissenberger G."/>
            <person name="Zhu Y."/>
            <person name="Hemphill L."/>
            <person name="Shang Y."/>
            <person name="Youmans B."/>
            <person name="Ayvaz T."/>
            <person name="Ross M."/>
            <person name="Santibanez J."/>
            <person name="Aqrawi P."/>
            <person name="Gross S."/>
            <person name="Joshi V."/>
            <person name="Fowler G."/>
            <person name="Nazareth L."/>
            <person name="Reid J."/>
            <person name="Worley K."/>
            <person name="Petrosino J."/>
            <person name="Highlander S."/>
            <person name="Gibbs R."/>
        </authorList>
    </citation>
    <scope>NUCLEOTIDE SEQUENCE [LARGE SCALE GENOMIC DNA]</scope>
    <source>
        <strain evidence="7 8">DSM 15829</strain>
    </source>
</reference>
<dbReference type="GO" id="GO:0016020">
    <property type="term" value="C:membrane"/>
    <property type="evidence" value="ECO:0007669"/>
    <property type="project" value="UniProtKB-SubCell"/>
</dbReference>
<name>F1T4M5_9ACTN</name>
<evidence type="ECO:0000313" key="7">
    <source>
        <dbReference type="EMBL" id="EGF23669.1"/>
    </source>
</evidence>
<keyword evidence="5 6" id="KW-0472">Membrane</keyword>
<sequence length="363" mass="37891">MLKWATQRGKGINFVISFQQFLGMLQVNPFLAIVVVLVLGTIFVNGATDAANAIAEPIGTRSISVNAAIFMSVVCNFVGLVVMSFISTAVADTMSGMVNFGGDTHAALIALAAATVGIVAWGVGAWVFGIPTSESHALIAGLTGAALAVSGDLSGVNMGEWMKVVYGLIFSSIAGYAAGWVVVKIIRNACRNVDRRRADEIFGRLQVIGAAGVALMHGAQDGQKFMSTAMLAIALSAGMQASDLNGFPLWIEVLCALTMAIGTAVGGKRIIKKVGMEMVQMEKYQGFASSVSATVSLFVATLTGLPVSTTHAKTAAIMGAGAAKDVRSVNWAVAKEMVYTWVFTFPGCGIIGFVLAKLFLLVF</sequence>
<dbReference type="PANTHER" id="PTHR11101">
    <property type="entry name" value="PHOSPHATE TRANSPORTER"/>
    <property type="match status" value="1"/>
</dbReference>
<dbReference type="GO" id="GO:0035435">
    <property type="term" value="P:phosphate ion transmembrane transport"/>
    <property type="evidence" value="ECO:0007669"/>
    <property type="project" value="TreeGrafter"/>
</dbReference>
<feature type="transmembrane region" description="Helical" evidence="6">
    <location>
        <begin position="106"/>
        <end position="130"/>
    </location>
</feature>
<comment type="subcellular location">
    <subcellularLocation>
        <location evidence="1 6">Membrane</location>
        <topology evidence="1 6">Multi-pass membrane protein</topology>
    </subcellularLocation>
</comment>
<dbReference type="EMBL" id="ACGK02000001">
    <property type="protein sequence ID" value="EGF23669.1"/>
    <property type="molecule type" value="Genomic_DNA"/>
</dbReference>
<evidence type="ECO:0000256" key="1">
    <source>
        <dbReference type="ARBA" id="ARBA00004141"/>
    </source>
</evidence>
<feature type="transmembrane region" description="Helical" evidence="6">
    <location>
        <begin position="287"/>
        <end position="305"/>
    </location>
</feature>
<evidence type="ECO:0000313" key="8">
    <source>
        <dbReference type="Proteomes" id="UP000005947"/>
    </source>
</evidence>
<keyword evidence="6" id="KW-0592">Phosphate transport</keyword>
<feature type="transmembrane region" description="Helical" evidence="6">
    <location>
        <begin position="63"/>
        <end position="86"/>
    </location>
</feature>
<dbReference type="Pfam" id="PF01384">
    <property type="entry name" value="PHO4"/>
    <property type="match status" value="1"/>
</dbReference>
<keyword evidence="3 6" id="KW-0812">Transmembrane</keyword>
<evidence type="ECO:0000256" key="3">
    <source>
        <dbReference type="ARBA" id="ARBA00022692"/>
    </source>
</evidence>